<evidence type="ECO:0000256" key="6">
    <source>
        <dbReference type="ARBA" id="ARBA00023063"/>
    </source>
</evidence>
<dbReference type="GO" id="GO:0042128">
    <property type="term" value="P:nitrate assimilation"/>
    <property type="evidence" value="ECO:0007669"/>
    <property type="project" value="UniProtKB-KW"/>
</dbReference>
<evidence type="ECO:0000313" key="10">
    <source>
        <dbReference type="EMBL" id="OXM83919.1"/>
    </source>
</evidence>
<reference evidence="10 11" key="1">
    <citation type="submission" date="2017-07" db="EMBL/GenBank/DDBJ databases">
        <title>Genome sequencing and assembly of Paenibacillus rigui.</title>
        <authorList>
            <person name="Mayilraj S."/>
        </authorList>
    </citation>
    <scope>NUCLEOTIDE SEQUENCE [LARGE SCALE GENOMIC DNA]</scope>
    <source>
        <strain evidence="10 11">JCM 16352</strain>
    </source>
</reference>
<dbReference type="EMBL" id="NMQW01000037">
    <property type="protein sequence ID" value="OXM83919.1"/>
    <property type="molecule type" value="Genomic_DNA"/>
</dbReference>
<dbReference type="AlphaFoldDB" id="A0A229ULZ4"/>
<comment type="similarity">
    <text evidence="2">Belongs to the major facilitator superfamily. Nitrate/nitrite porter (TC 2.A.1.8) family.</text>
</comment>
<evidence type="ECO:0000313" key="11">
    <source>
        <dbReference type="Proteomes" id="UP000215509"/>
    </source>
</evidence>
<dbReference type="Gene3D" id="1.20.1250.20">
    <property type="entry name" value="MFS general substrate transporter like domains"/>
    <property type="match status" value="2"/>
</dbReference>
<dbReference type="InterPro" id="IPR020846">
    <property type="entry name" value="MFS_dom"/>
</dbReference>
<dbReference type="InterPro" id="IPR044772">
    <property type="entry name" value="NO3_transporter"/>
</dbReference>
<feature type="transmembrane region" description="Helical" evidence="8">
    <location>
        <begin position="59"/>
        <end position="76"/>
    </location>
</feature>
<dbReference type="PROSITE" id="PS50850">
    <property type="entry name" value="MFS"/>
    <property type="match status" value="1"/>
</dbReference>
<name>A0A229ULZ4_9BACL</name>
<feature type="transmembrane region" description="Helical" evidence="8">
    <location>
        <begin position="255"/>
        <end position="274"/>
    </location>
</feature>
<proteinExistence type="inferred from homology"/>
<keyword evidence="11" id="KW-1185">Reference proteome</keyword>
<dbReference type="InterPro" id="IPR011701">
    <property type="entry name" value="MFS"/>
</dbReference>
<protein>
    <submittedName>
        <fullName evidence="10">MFS transporter</fullName>
    </submittedName>
</protein>
<dbReference type="GO" id="GO:0015112">
    <property type="term" value="F:nitrate transmembrane transporter activity"/>
    <property type="evidence" value="ECO:0007669"/>
    <property type="project" value="InterPro"/>
</dbReference>
<keyword evidence="3" id="KW-0813">Transport</keyword>
<accession>A0A229ULZ4</accession>
<feature type="domain" description="Major facilitator superfamily (MFS) profile" evidence="9">
    <location>
        <begin position="1"/>
        <end position="368"/>
    </location>
</feature>
<evidence type="ECO:0000256" key="8">
    <source>
        <dbReference type="SAM" id="Phobius"/>
    </source>
</evidence>
<keyword evidence="7 8" id="KW-0472">Membrane</keyword>
<feature type="transmembrane region" description="Helical" evidence="8">
    <location>
        <begin position="189"/>
        <end position="210"/>
    </location>
</feature>
<evidence type="ECO:0000259" key="9">
    <source>
        <dbReference type="PROSITE" id="PS50850"/>
    </source>
</evidence>
<gene>
    <name evidence="10" type="ORF">CF651_23125</name>
</gene>
<feature type="transmembrane region" description="Helical" evidence="8">
    <location>
        <begin position="280"/>
        <end position="299"/>
    </location>
</feature>
<evidence type="ECO:0000256" key="7">
    <source>
        <dbReference type="ARBA" id="ARBA00023136"/>
    </source>
</evidence>
<evidence type="ECO:0000256" key="3">
    <source>
        <dbReference type="ARBA" id="ARBA00022448"/>
    </source>
</evidence>
<sequence length="381" mass="41106">MTASFVIWNVFAPIAGQIQELFHLSSIQKSVLIATPVLLGSILRIPLGIYTDRFGGRRVFAGTMLFLTLPLLMAGWAQTYEMLLLCALFIGMAGTTFAINTTYVSRWFAPERQGFVLGLAGLGNFGGAIASYTLPSLLNRYGLSWVFWGLAMMIFVITLFFWAGTRDLPPPAKVKTFKQSMEVLKEDSTWYLSMFYFLTFGSFVAFGAYLPTLFKDLFNMSTTDAGMKTAGFIVIATLIRPLGGWVADRIGSRKVLAVVFSGIVVSALLMVASLHHFAGFSAGYLLAACLLGVGNGAVFKMVPEVSTGNTGAVTGIVGAAGGVGGFFPPILLGVIKEITGSYTLGFIILMLFACVCLWMNIATGRNQAARQKISASLVKER</sequence>
<evidence type="ECO:0000256" key="4">
    <source>
        <dbReference type="ARBA" id="ARBA00022692"/>
    </source>
</evidence>
<dbReference type="PANTHER" id="PTHR23515">
    <property type="entry name" value="HIGH-AFFINITY NITRATE TRANSPORTER 2.3"/>
    <property type="match status" value="1"/>
</dbReference>
<feature type="transmembrane region" description="Helical" evidence="8">
    <location>
        <begin position="82"/>
        <end position="103"/>
    </location>
</feature>
<evidence type="ECO:0000256" key="5">
    <source>
        <dbReference type="ARBA" id="ARBA00022989"/>
    </source>
</evidence>
<dbReference type="GO" id="GO:0005886">
    <property type="term" value="C:plasma membrane"/>
    <property type="evidence" value="ECO:0007669"/>
    <property type="project" value="UniProtKB-SubCell"/>
</dbReference>
<dbReference type="InterPro" id="IPR036259">
    <property type="entry name" value="MFS_trans_sf"/>
</dbReference>
<keyword evidence="6" id="KW-0534">Nitrate assimilation</keyword>
<feature type="transmembrane region" description="Helical" evidence="8">
    <location>
        <begin position="311"/>
        <end position="335"/>
    </location>
</feature>
<dbReference type="SUPFAM" id="SSF103473">
    <property type="entry name" value="MFS general substrate transporter"/>
    <property type="match status" value="1"/>
</dbReference>
<comment type="caution">
    <text evidence="10">The sequence shown here is derived from an EMBL/GenBank/DDBJ whole genome shotgun (WGS) entry which is preliminary data.</text>
</comment>
<evidence type="ECO:0000256" key="1">
    <source>
        <dbReference type="ARBA" id="ARBA00004651"/>
    </source>
</evidence>
<dbReference type="Pfam" id="PF07690">
    <property type="entry name" value="MFS_1"/>
    <property type="match status" value="1"/>
</dbReference>
<keyword evidence="5 8" id="KW-1133">Transmembrane helix</keyword>
<dbReference type="CDD" id="cd17341">
    <property type="entry name" value="MFS_NRT2_like"/>
    <property type="match status" value="1"/>
</dbReference>
<organism evidence="10 11">
    <name type="scientific">Paenibacillus rigui</name>
    <dbReference type="NCBI Taxonomy" id="554312"/>
    <lineage>
        <taxon>Bacteria</taxon>
        <taxon>Bacillati</taxon>
        <taxon>Bacillota</taxon>
        <taxon>Bacilli</taxon>
        <taxon>Bacillales</taxon>
        <taxon>Paenibacillaceae</taxon>
        <taxon>Paenibacillus</taxon>
    </lineage>
</organism>
<feature type="transmembrane region" description="Helical" evidence="8">
    <location>
        <begin position="341"/>
        <end position="362"/>
    </location>
</feature>
<evidence type="ECO:0000256" key="2">
    <source>
        <dbReference type="ARBA" id="ARBA00008432"/>
    </source>
</evidence>
<keyword evidence="4 8" id="KW-0812">Transmembrane</keyword>
<dbReference type="Proteomes" id="UP000215509">
    <property type="component" value="Unassembled WGS sequence"/>
</dbReference>
<feature type="transmembrane region" description="Helical" evidence="8">
    <location>
        <begin position="146"/>
        <end position="168"/>
    </location>
</feature>
<feature type="transmembrane region" description="Helical" evidence="8">
    <location>
        <begin position="30"/>
        <end position="47"/>
    </location>
</feature>
<comment type="subcellular location">
    <subcellularLocation>
        <location evidence="1">Cell membrane</location>
        <topology evidence="1">Multi-pass membrane protein</topology>
    </subcellularLocation>
</comment>
<feature type="transmembrane region" description="Helical" evidence="8">
    <location>
        <begin position="230"/>
        <end position="248"/>
    </location>
</feature>
<feature type="transmembrane region" description="Helical" evidence="8">
    <location>
        <begin position="115"/>
        <end position="134"/>
    </location>
</feature>